<evidence type="ECO:0000256" key="4">
    <source>
        <dbReference type="ARBA" id="ARBA00022833"/>
    </source>
</evidence>
<evidence type="ECO:0000256" key="6">
    <source>
        <dbReference type="ARBA" id="ARBA00023274"/>
    </source>
</evidence>
<dbReference type="GO" id="GO:0008270">
    <property type="term" value="F:zinc ion binding"/>
    <property type="evidence" value="ECO:0007669"/>
    <property type="project" value="UniProtKB-KW"/>
</dbReference>
<dbReference type="SUPFAM" id="SSF57829">
    <property type="entry name" value="Zn-binding ribosomal proteins"/>
    <property type="match status" value="1"/>
</dbReference>
<keyword evidence="4" id="KW-0862">Zinc</keyword>
<dbReference type="PANTHER" id="PTHR48149">
    <property type="entry name" value="60S RIBOSOMAL PROTEIN L37A-2"/>
    <property type="match status" value="1"/>
</dbReference>
<organism evidence="7">
    <name type="scientific">Glycine soja</name>
    <name type="common">Wild soybean</name>
    <dbReference type="NCBI Taxonomy" id="3848"/>
    <lineage>
        <taxon>Eukaryota</taxon>
        <taxon>Viridiplantae</taxon>
        <taxon>Streptophyta</taxon>
        <taxon>Embryophyta</taxon>
        <taxon>Tracheophyta</taxon>
        <taxon>Spermatophyta</taxon>
        <taxon>Magnoliopsida</taxon>
        <taxon>eudicotyledons</taxon>
        <taxon>Gunneridae</taxon>
        <taxon>Pentapetalae</taxon>
        <taxon>rosids</taxon>
        <taxon>fabids</taxon>
        <taxon>Fabales</taxon>
        <taxon>Fabaceae</taxon>
        <taxon>Papilionoideae</taxon>
        <taxon>50 kb inversion clade</taxon>
        <taxon>NPAAA clade</taxon>
        <taxon>indigoferoid/millettioid clade</taxon>
        <taxon>Phaseoleae</taxon>
        <taxon>Glycine</taxon>
        <taxon>Glycine subgen. Soja</taxon>
    </lineage>
</organism>
<name>A0A0B2SN54_GLYSO</name>
<evidence type="ECO:0000313" key="7">
    <source>
        <dbReference type="EMBL" id="KHN46360.1"/>
    </source>
</evidence>
<evidence type="ECO:0000256" key="2">
    <source>
        <dbReference type="ARBA" id="ARBA00022723"/>
    </source>
</evidence>
<keyword evidence="2" id="KW-0479">Metal-binding</keyword>
<dbReference type="AlphaFoldDB" id="A0A0B2SN54"/>
<sequence length="53" mass="5726">MRCGSRRRERYAVKRKVVGIWGCKDCGKVRAGGAYTLKIVLQVLSLCAAPSGG</sequence>
<dbReference type="Proteomes" id="UP000053555">
    <property type="component" value="Unassembled WGS sequence"/>
</dbReference>
<gene>
    <name evidence="7" type="ORF">glysoja_038942</name>
</gene>
<protein>
    <submittedName>
        <fullName evidence="7">Putative 60S ribosomal protein L37a-1</fullName>
    </submittedName>
</protein>
<proteinExistence type="inferred from homology"/>
<keyword evidence="5 7" id="KW-0689">Ribosomal protein</keyword>
<dbReference type="Pfam" id="PF01780">
    <property type="entry name" value="Ribosomal_L37ae"/>
    <property type="match status" value="1"/>
</dbReference>
<dbReference type="InterPro" id="IPR011332">
    <property type="entry name" value="Ribosomal_zn-bd"/>
</dbReference>
<dbReference type="EMBL" id="KN641263">
    <property type="protein sequence ID" value="KHN46360.1"/>
    <property type="molecule type" value="Genomic_DNA"/>
</dbReference>
<reference evidence="7" key="1">
    <citation type="submission" date="2014-07" db="EMBL/GenBank/DDBJ databases">
        <title>Identification of a novel salt tolerance gene in wild soybean by whole-genome sequencing.</title>
        <authorList>
            <person name="Lam H.-M."/>
            <person name="Qi X."/>
            <person name="Li M.-W."/>
            <person name="Liu X."/>
            <person name="Xie M."/>
            <person name="Ni M."/>
            <person name="Xu X."/>
        </authorList>
    </citation>
    <scope>NUCLEOTIDE SEQUENCE [LARGE SCALE GENOMIC DNA]</scope>
    <source>
        <tissue evidence="7">Root</tissue>
    </source>
</reference>
<accession>A0A0B2SN54</accession>
<dbReference type="PANTHER" id="PTHR48149:SF1">
    <property type="entry name" value="LARGE RIBOSOMAL SUBUNIT PROTEIN EL43Y"/>
    <property type="match status" value="1"/>
</dbReference>
<evidence type="ECO:0000256" key="3">
    <source>
        <dbReference type="ARBA" id="ARBA00022771"/>
    </source>
</evidence>
<dbReference type="GO" id="GO:0006412">
    <property type="term" value="P:translation"/>
    <property type="evidence" value="ECO:0007669"/>
    <property type="project" value="InterPro"/>
</dbReference>
<keyword evidence="3" id="KW-0863">Zinc-finger</keyword>
<dbReference type="InterPro" id="IPR011331">
    <property type="entry name" value="Ribosomal_eL37/eL43"/>
</dbReference>
<dbReference type="InterPro" id="IPR002674">
    <property type="entry name" value="Ribosomal_eL43"/>
</dbReference>
<dbReference type="Gene3D" id="2.20.25.30">
    <property type="match status" value="1"/>
</dbReference>
<evidence type="ECO:0000256" key="1">
    <source>
        <dbReference type="ARBA" id="ARBA00008672"/>
    </source>
</evidence>
<dbReference type="GO" id="GO:1990904">
    <property type="term" value="C:ribonucleoprotein complex"/>
    <property type="evidence" value="ECO:0007669"/>
    <property type="project" value="UniProtKB-KW"/>
</dbReference>
<dbReference type="GO" id="GO:0003735">
    <property type="term" value="F:structural constituent of ribosome"/>
    <property type="evidence" value="ECO:0007669"/>
    <property type="project" value="InterPro"/>
</dbReference>
<evidence type="ECO:0000256" key="5">
    <source>
        <dbReference type="ARBA" id="ARBA00022980"/>
    </source>
</evidence>
<keyword evidence="6" id="KW-0687">Ribonucleoprotein</keyword>
<dbReference type="GO" id="GO:0005840">
    <property type="term" value="C:ribosome"/>
    <property type="evidence" value="ECO:0007669"/>
    <property type="project" value="UniProtKB-KW"/>
</dbReference>
<comment type="similarity">
    <text evidence="1">Belongs to the eukaryotic ribosomal protein eL43 family.</text>
</comment>